<dbReference type="AlphaFoldDB" id="A0AAV3Y871"/>
<sequence length="233" mass="26464">MRVKISANAIYMHFRIRKDGRQGGAPCRPTPRQESSSVQVTKLDHSYMTPRRLWEKVKHYSKAVAKHSANAKLIDARVEGIRTADDNVVVTIKGENVMRMINQLPDPAQAPILTTKDGMPLIYTLSQIMTPALRNAEVRKEREKMAEDSLRTGDYTMAMFPVSAVSDVVMEVVIPPAGTEIMARKRKNQNLIQVKSYFFSKQGVAERNVWAYKLQQDHEYVAVKSPLLFTIEM</sequence>
<keyword evidence="2" id="KW-1185">Reference proteome</keyword>
<dbReference type="EMBL" id="BLXT01000592">
    <property type="protein sequence ID" value="GFN78627.1"/>
    <property type="molecule type" value="Genomic_DNA"/>
</dbReference>
<evidence type="ECO:0000313" key="1">
    <source>
        <dbReference type="EMBL" id="GFN78627.1"/>
    </source>
</evidence>
<comment type="caution">
    <text evidence="1">The sequence shown here is derived from an EMBL/GenBank/DDBJ whole genome shotgun (WGS) entry which is preliminary data.</text>
</comment>
<organism evidence="1 2">
    <name type="scientific">Plakobranchus ocellatus</name>
    <dbReference type="NCBI Taxonomy" id="259542"/>
    <lineage>
        <taxon>Eukaryota</taxon>
        <taxon>Metazoa</taxon>
        <taxon>Spiralia</taxon>
        <taxon>Lophotrochozoa</taxon>
        <taxon>Mollusca</taxon>
        <taxon>Gastropoda</taxon>
        <taxon>Heterobranchia</taxon>
        <taxon>Euthyneura</taxon>
        <taxon>Panpulmonata</taxon>
        <taxon>Sacoglossa</taxon>
        <taxon>Placobranchoidea</taxon>
        <taxon>Plakobranchidae</taxon>
        <taxon>Plakobranchus</taxon>
    </lineage>
</organism>
<dbReference type="Proteomes" id="UP000735302">
    <property type="component" value="Unassembled WGS sequence"/>
</dbReference>
<gene>
    <name evidence="1" type="ORF">PoB_000513300</name>
</gene>
<reference evidence="1 2" key="1">
    <citation type="journal article" date="2021" name="Elife">
        <title>Chloroplast acquisition without the gene transfer in kleptoplastic sea slugs, Plakobranchus ocellatus.</title>
        <authorList>
            <person name="Maeda T."/>
            <person name="Takahashi S."/>
            <person name="Yoshida T."/>
            <person name="Shimamura S."/>
            <person name="Takaki Y."/>
            <person name="Nagai Y."/>
            <person name="Toyoda A."/>
            <person name="Suzuki Y."/>
            <person name="Arimoto A."/>
            <person name="Ishii H."/>
            <person name="Satoh N."/>
            <person name="Nishiyama T."/>
            <person name="Hasebe M."/>
            <person name="Maruyama T."/>
            <person name="Minagawa J."/>
            <person name="Obokata J."/>
            <person name="Shigenobu S."/>
        </authorList>
    </citation>
    <scope>NUCLEOTIDE SEQUENCE [LARGE SCALE GENOMIC DNA]</scope>
</reference>
<protein>
    <submittedName>
        <fullName evidence="1">Uncharacterized protein</fullName>
    </submittedName>
</protein>
<evidence type="ECO:0000313" key="2">
    <source>
        <dbReference type="Proteomes" id="UP000735302"/>
    </source>
</evidence>
<accession>A0AAV3Y871</accession>
<name>A0AAV3Y871_9GAST</name>
<proteinExistence type="predicted"/>